<dbReference type="InterPro" id="IPR018026">
    <property type="entry name" value="DNA_repair_Rad4-like"/>
</dbReference>
<dbReference type="InterPro" id="IPR018327">
    <property type="entry name" value="BHD_2"/>
</dbReference>
<dbReference type="NCBIfam" id="TIGR00605">
    <property type="entry name" value="rad4"/>
    <property type="match status" value="1"/>
</dbReference>
<feature type="compositionally biased region" description="Basic and acidic residues" evidence="8">
    <location>
        <begin position="597"/>
        <end position="646"/>
    </location>
</feature>
<dbReference type="PANTHER" id="PTHR12135:SF0">
    <property type="entry name" value="DNA REPAIR PROTEIN COMPLEMENTING XP-C CELLS"/>
    <property type="match status" value="1"/>
</dbReference>
<dbReference type="GO" id="GO:0071942">
    <property type="term" value="C:XPC complex"/>
    <property type="evidence" value="ECO:0007669"/>
    <property type="project" value="TreeGrafter"/>
</dbReference>
<dbReference type="Pfam" id="PF10405">
    <property type="entry name" value="BHD_3"/>
    <property type="match status" value="1"/>
</dbReference>
<keyword evidence="5" id="KW-0238">DNA-binding</keyword>
<accession>A0A811VGN0</accession>
<dbReference type="SMART" id="SM01030">
    <property type="entry name" value="BHD_1"/>
    <property type="match status" value="1"/>
</dbReference>
<dbReference type="Pfam" id="PF10404">
    <property type="entry name" value="BHD_2"/>
    <property type="match status" value="1"/>
</dbReference>
<gene>
    <name evidence="12" type="ORF">CCAP1982_LOCUS21363</name>
</gene>
<feature type="compositionally biased region" description="Low complexity" evidence="8">
    <location>
        <begin position="127"/>
        <end position="143"/>
    </location>
</feature>
<evidence type="ECO:0000259" key="10">
    <source>
        <dbReference type="SMART" id="SM01031"/>
    </source>
</evidence>
<dbReference type="Pfam" id="PF03835">
    <property type="entry name" value="Rad4"/>
    <property type="match status" value="1"/>
</dbReference>
<feature type="region of interest" description="Disordered" evidence="8">
    <location>
        <begin position="551"/>
        <end position="743"/>
    </location>
</feature>
<feature type="compositionally biased region" description="Basic and acidic residues" evidence="8">
    <location>
        <begin position="564"/>
        <end position="588"/>
    </location>
</feature>
<dbReference type="EMBL" id="CAJHJT010000056">
    <property type="protein sequence ID" value="CAD7013292.1"/>
    <property type="molecule type" value="Genomic_DNA"/>
</dbReference>
<dbReference type="InterPro" id="IPR018328">
    <property type="entry name" value="Rad4_beta-hairpin_dom3"/>
</dbReference>
<keyword evidence="3" id="KW-0597">Phosphoprotein</keyword>
<evidence type="ECO:0000256" key="8">
    <source>
        <dbReference type="SAM" id="MobiDB-lite"/>
    </source>
</evidence>
<feature type="region of interest" description="Disordered" evidence="8">
    <location>
        <begin position="268"/>
        <end position="320"/>
    </location>
</feature>
<dbReference type="PANTHER" id="PTHR12135">
    <property type="entry name" value="DNA REPAIR PROTEIN XP-C / RAD4"/>
    <property type="match status" value="1"/>
</dbReference>
<organism evidence="12 13">
    <name type="scientific">Ceratitis capitata</name>
    <name type="common">Mediterranean fruit fly</name>
    <name type="synonym">Tephritis capitata</name>
    <dbReference type="NCBI Taxonomy" id="7213"/>
    <lineage>
        <taxon>Eukaryota</taxon>
        <taxon>Metazoa</taxon>
        <taxon>Ecdysozoa</taxon>
        <taxon>Arthropoda</taxon>
        <taxon>Hexapoda</taxon>
        <taxon>Insecta</taxon>
        <taxon>Pterygota</taxon>
        <taxon>Neoptera</taxon>
        <taxon>Endopterygota</taxon>
        <taxon>Diptera</taxon>
        <taxon>Brachycera</taxon>
        <taxon>Muscomorpha</taxon>
        <taxon>Tephritoidea</taxon>
        <taxon>Tephritidae</taxon>
        <taxon>Ceratitis</taxon>
        <taxon>Ceratitis</taxon>
    </lineage>
</organism>
<dbReference type="GO" id="GO:0006298">
    <property type="term" value="P:mismatch repair"/>
    <property type="evidence" value="ECO:0007669"/>
    <property type="project" value="TreeGrafter"/>
</dbReference>
<feature type="region of interest" description="Disordered" evidence="8">
    <location>
        <begin position="904"/>
        <end position="1000"/>
    </location>
</feature>
<dbReference type="FunFam" id="2.20.20.110:FF:000001">
    <property type="entry name" value="DNA repair protein complementing XP-C cells"/>
    <property type="match status" value="1"/>
</dbReference>
<feature type="compositionally biased region" description="Acidic residues" evidence="8">
    <location>
        <begin position="190"/>
        <end position="199"/>
    </location>
</feature>
<keyword evidence="6" id="KW-0234">DNA repair</keyword>
<proteinExistence type="inferred from homology"/>
<evidence type="ECO:0000259" key="9">
    <source>
        <dbReference type="SMART" id="SM01030"/>
    </source>
</evidence>
<feature type="compositionally biased region" description="Low complexity" evidence="8">
    <location>
        <begin position="100"/>
        <end position="119"/>
    </location>
</feature>
<dbReference type="InterPro" id="IPR038765">
    <property type="entry name" value="Papain-like_cys_pep_sf"/>
</dbReference>
<evidence type="ECO:0000256" key="1">
    <source>
        <dbReference type="ARBA" id="ARBA00004123"/>
    </source>
</evidence>
<dbReference type="SUPFAM" id="SSF54001">
    <property type="entry name" value="Cysteine proteinases"/>
    <property type="match status" value="1"/>
</dbReference>
<feature type="domain" description="Rad4 beta-hairpin" evidence="10">
    <location>
        <begin position="1162"/>
        <end position="1218"/>
    </location>
</feature>
<feature type="region of interest" description="Disordered" evidence="8">
    <location>
        <begin position="1"/>
        <end position="204"/>
    </location>
</feature>
<feature type="compositionally biased region" description="Basic residues" evidence="8">
    <location>
        <begin position="818"/>
        <end position="828"/>
    </location>
</feature>
<comment type="caution">
    <text evidence="12">The sequence shown here is derived from an EMBL/GenBank/DDBJ whole genome shotgun (WGS) entry which is preliminary data.</text>
</comment>
<dbReference type="Gene3D" id="3.30.70.2460">
    <property type="entry name" value="Rad4, beta-hairpin domain BHD3"/>
    <property type="match status" value="1"/>
</dbReference>
<evidence type="ECO:0000256" key="2">
    <source>
        <dbReference type="ARBA" id="ARBA00009525"/>
    </source>
</evidence>
<evidence type="ECO:0000256" key="6">
    <source>
        <dbReference type="ARBA" id="ARBA00023204"/>
    </source>
</evidence>
<sequence length="1341" mass="150560">MSDEEEESISEGFSASEDEWKPTKDVRGGESSDDDDSDFEEARLSAGALSVGGAGAAARRKGATVKGSVKQTGIKKRKGAGQSLRTKLYNKYRPPPKTFPSPSSAGSNSPSASTSRTASKNAKMPNESGEPGSDSSSESSVEDYLVNPADLDLQSSFFNVQRQDKTKPTSPPPPPVFDCNAGITKLSDSGSDDNNESSVEEQANEKSFDFANLLDNVNSLERAKETIAKRAIETKKHETNNTTVEKLNATAMDVNSLLALGEQKSNTAIRSVKSKDDGEEEDDEGETERVPLRLSKTKSTRVKRHTRTRPASTVVAGDTDDSDFEEVAEDKASVSHSCTHDSSALLNTTEGLEIHVELPGKERRNRDKKQQDVELALRRKLNRDLKERYLHLHKTTLLCCFARSYRFNRMLNDTPLMRAALKLLPSNNAYPPERGTEIKYFQSMVTWYKTAVKLASPNLYGDKVRMSRRRVKRELLAQIKRKEASCKQDFVFIFVALLRAMGLQCRLIVNMQPLPLRPAQSDLLTIKLKRDGDKKEEGAVEAKRLKIEAGEEKKKHHVGTSENAGKEKVAKAKEKSSKEAHKNDKPKESASGGSSEKVVKDRGSKEKEKTEKDVLKFKKELEKTTQNKKDTKHAQKEAHAERDKAPSAKLSKLKQVEGAQKQTTVTKTTAQKESTKAGANPRSSRQAKTQETTMESSQEADEKKTLNTASNKEIKPKLSRLKAQRAAGKHIEPDLSPGKPSLQVEATPIARRTRQASTEKQLVNKAITTTDGEKPVIQIGTRVLPKIVIQSGKAVTTANTQLSERENQPHTSIARTTRVTRSRSKSPKMHISPTFLQNTDYKNKFPEPAPKDKPKGGRARVSSKSPTGKVQISAEFLRHPHNINADESMPSSTHDVAKRILRSRQKSNEVTGGVKNPKPPSVPQLDGADDSLEKMSSKSKRPKLKNLKQKSHSRDDDSDDDFEPSPPKQPKKAPKLPTKKPVDRRVLSSDEEESTGGAVKRNPTAADMWIEVWSDAEEQWVCIELFKGKLHSVEAIRKAASSNLAYVFAFQNDLSIKDVTARYCPDWTKTVRKSRVERAWLEAAFTPYYGQRTARDIREDQELRRIHEEKPMPTSIADYKDHPLYALERHLLKFQAIYPPNPPTLGFIRSEPVYARECVHTLHSREIWLKQARTVKLGEQPYKIVKARPKWDRLTQTVIKDQPLEIFGYWQTEDYEPPTAENGIVPRNAYGNVELFKECMLPKKTVHLRLSGLNRICKKLGIDCAHAVIGFDFHQGACHPLYDGFVVCEEFADQVTAAWYQDQEEQEKKEQDKYEARVYGNWKKLIKGLIIRERLKKKYNF</sequence>
<dbReference type="InterPro" id="IPR042488">
    <property type="entry name" value="Rad4_BHD3_sf"/>
</dbReference>
<dbReference type="GO" id="GO:0000111">
    <property type="term" value="C:nucleotide-excision repair factor 2 complex"/>
    <property type="evidence" value="ECO:0007669"/>
    <property type="project" value="TreeGrafter"/>
</dbReference>
<feature type="domain" description="Rad4 beta-hairpin" evidence="11">
    <location>
        <begin position="1225"/>
        <end position="1299"/>
    </location>
</feature>
<keyword evidence="13" id="KW-1185">Reference proteome</keyword>
<evidence type="ECO:0000256" key="4">
    <source>
        <dbReference type="ARBA" id="ARBA00022763"/>
    </source>
</evidence>
<name>A0A811VGN0_CERCA</name>
<dbReference type="GO" id="GO:0006289">
    <property type="term" value="P:nucleotide-excision repair"/>
    <property type="evidence" value="ECO:0007669"/>
    <property type="project" value="InterPro"/>
</dbReference>
<evidence type="ECO:0000313" key="12">
    <source>
        <dbReference type="EMBL" id="CAD7013292.1"/>
    </source>
</evidence>
<evidence type="ECO:0000256" key="3">
    <source>
        <dbReference type="ARBA" id="ARBA00022553"/>
    </source>
</evidence>
<dbReference type="Proteomes" id="UP000606786">
    <property type="component" value="Unassembled WGS sequence"/>
</dbReference>
<dbReference type="InterPro" id="IPR036985">
    <property type="entry name" value="Transglutaminase-like_sf"/>
</dbReference>
<evidence type="ECO:0000259" key="11">
    <source>
        <dbReference type="SMART" id="SM01032"/>
    </source>
</evidence>
<evidence type="ECO:0000256" key="5">
    <source>
        <dbReference type="ARBA" id="ARBA00023125"/>
    </source>
</evidence>
<evidence type="ECO:0000256" key="7">
    <source>
        <dbReference type="ARBA" id="ARBA00023242"/>
    </source>
</evidence>
<dbReference type="FunFam" id="3.30.70.2460:FF:000001">
    <property type="entry name" value="DNA repair protein Rad4 family"/>
    <property type="match status" value="1"/>
</dbReference>
<comment type="similarity">
    <text evidence="2">Belongs to the XPC family.</text>
</comment>
<dbReference type="InterPro" id="IPR018325">
    <property type="entry name" value="Rad4/PNGase_transGLS-fold"/>
</dbReference>
<feature type="compositionally biased region" description="Basic residues" evidence="8">
    <location>
        <begin position="969"/>
        <end position="978"/>
    </location>
</feature>
<dbReference type="Gene3D" id="2.20.20.110">
    <property type="entry name" value="Rad4, beta-hairpin domain BHD1"/>
    <property type="match status" value="1"/>
</dbReference>
<dbReference type="SMART" id="SM01031">
    <property type="entry name" value="BHD_2"/>
    <property type="match status" value="1"/>
</dbReference>
<evidence type="ECO:0000313" key="13">
    <source>
        <dbReference type="Proteomes" id="UP000606786"/>
    </source>
</evidence>
<feature type="compositionally biased region" description="Basic residues" evidence="8">
    <location>
        <begin position="937"/>
        <end position="951"/>
    </location>
</feature>
<dbReference type="KEGG" id="ccat:101459699"/>
<feature type="compositionally biased region" description="Low complexity" evidence="8">
    <location>
        <begin position="659"/>
        <end position="672"/>
    </location>
</feature>
<feature type="compositionally biased region" description="Polar residues" evidence="8">
    <location>
        <begin position="681"/>
        <end position="697"/>
    </location>
</feature>
<dbReference type="Pfam" id="PF10403">
    <property type="entry name" value="BHD_1"/>
    <property type="match status" value="1"/>
</dbReference>
<dbReference type="InterPro" id="IPR018326">
    <property type="entry name" value="Rad4_beta-hairpin_dom1"/>
</dbReference>
<feature type="compositionally biased region" description="Basic and acidic residues" evidence="8">
    <location>
        <begin position="18"/>
        <end position="30"/>
    </location>
</feature>
<dbReference type="GO" id="GO:0005737">
    <property type="term" value="C:cytoplasm"/>
    <property type="evidence" value="ECO:0007669"/>
    <property type="project" value="TreeGrafter"/>
</dbReference>
<feature type="compositionally biased region" description="Basic and acidic residues" evidence="8">
    <location>
        <begin position="841"/>
        <end position="855"/>
    </location>
</feature>
<dbReference type="GO" id="GO:0003684">
    <property type="term" value="F:damaged DNA binding"/>
    <property type="evidence" value="ECO:0007669"/>
    <property type="project" value="InterPro"/>
</dbReference>
<feature type="compositionally biased region" description="Acidic residues" evidence="8">
    <location>
        <begin position="277"/>
        <end position="286"/>
    </location>
</feature>
<reference evidence="12" key="1">
    <citation type="submission" date="2020-11" db="EMBL/GenBank/DDBJ databases">
        <authorList>
            <person name="Whitehead M."/>
        </authorList>
    </citation>
    <scope>NUCLEOTIDE SEQUENCE</scope>
    <source>
        <strain evidence="12">EGII</strain>
    </source>
</reference>
<feature type="region of interest" description="Disordered" evidence="8">
    <location>
        <begin position="801"/>
        <end position="875"/>
    </location>
</feature>
<dbReference type="SMART" id="SM01032">
    <property type="entry name" value="BHD_3"/>
    <property type="match status" value="1"/>
</dbReference>
<feature type="compositionally biased region" description="Basic residues" evidence="8">
    <location>
        <begin position="295"/>
        <end position="308"/>
    </location>
</feature>
<keyword evidence="4" id="KW-0227">DNA damage</keyword>
<protein>
    <submittedName>
        <fullName evidence="12">(Mediterranean fruit fly) hypothetical protein</fullName>
    </submittedName>
</protein>
<dbReference type="InterPro" id="IPR004583">
    <property type="entry name" value="DNA_repair_Rad4"/>
</dbReference>
<dbReference type="GO" id="GO:0003697">
    <property type="term" value="F:single-stranded DNA binding"/>
    <property type="evidence" value="ECO:0007669"/>
    <property type="project" value="TreeGrafter"/>
</dbReference>
<comment type="subcellular location">
    <subcellularLocation>
        <location evidence="1">Nucleus</location>
    </subcellularLocation>
</comment>
<dbReference type="Gene3D" id="3.90.260.10">
    <property type="entry name" value="Transglutaminase-like"/>
    <property type="match status" value="2"/>
</dbReference>
<feature type="domain" description="Rad4 beta-hairpin" evidence="9">
    <location>
        <begin position="1108"/>
        <end position="1160"/>
    </location>
</feature>
<dbReference type="OrthoDB" id="300780at2759"/>
<keyword evidence="7" id="KW-0539">Nucleus</keyword>